<dbReference type="Proteomes" id="UP000256980">
    <property type="component" value="Unassembled WGS sequence"/>
</dbReference>
<sequence length="465" mass="53680">MNKIIFLFLIFTILSCTKEKEINQEYGEIPNQIINVFESINNNQKFEINTSKSNTIVGKKGTILIIPENSIVNNDGDIIKGIISLEIKENFNKADYITSNLQTIHNNRILETLGMIYLTAKDKNGNKLKIADGKTIRVQIPQSRPNQDATIFLGERDQTGLIDWNIKKETEKTLVPFPIKFISKSKTVTECSDYYGITTDTIKNQYFTHYGDISDYENTLLATKEFADRYNQYCSDSLVKIYIDNLDKNLWEIDEMMVKYLIKDSIRRVNYYLKDIPPGPNGGPRTKAQIEANEWLINNTNKWSEREIKVFKYFASLRQTKIDTTKRVDISQLTELDRVLMSYDAMEFGWINVDFFYDDPKAVPIKLAIKTTKNASLTNLILEKRNVILSGIEKTTNEYWFTKNEDGYNKLPKGEKAIIISIGFDNNEFTFGEKTIIIGEKEEETIEMKPVSESELKENLNKYGS</sequence>
<comment type="caution">
    <text evidence="1">The sequence shown here is derived from an EMBL/GenBank/DDBJ whole genome shotgun (WGS) entry which is preliminary data.</text>
</comment>
<evidence type="ECO:0000313" key="2">
    <source>
        <dbReference type="Proteomes" id="UP000256980"/>
    </source>
</evidence>
<gene>
    <name evidence="1" type="ORF">DFQ10_104130</name>
</gene>
<protein>
    <submittedName>
        <fullName evidence="1">Uncharacterized protein</fullName>
    </submittedName>
</protein>
<accession>A0A3D9H350</accession>
<organism evidence="1 2">
    <name type="scientific">Winogradskyella eximia</name>
    <dbReference type="NCBI Taxonomy" id="262006"/>
    <lineage>
        <taxon>Bacteria</taxon>
        <taxon>Pseudomonadati</taxon>
        <taxon>Bacteroidota</taxon>
        <taxon>Flavobacteriia</taxon>
        <taxon>Flavobacteriales</taxon>
        <taxon>Flavobacteriaceae</taxon>
        <taxon>Winogradskyella</taxon>
    </lineage>
</organism>
<dbReference type="EMBL" id="QRDV01000004">
    <property type="protein sequence ID" value="RED43939.1"/>
    <property type="molecule type" value="Genomic_DNA"/>
</dbReference>
<name>A0A3D9H350_9FLAO</name>
<evidence type="ECO:0000313" key="1">
    <source>
        <dbReference type="EMBL" id="RED43939.1"/>
    </source>
</evidence>
<proteinExistence type="predicted"/>
<dbReference type="RefSeq" id="WP_115817352.1">
    <property type="nucleotide sequence ID" value="NZ_QRDV01000004.1"/>
</dbReference>
<reference evidence="1 2" key="1">
    <citation type="submission" date="2018-07" db="EMBL/GenBank/DDBJ databases">
        <title>Genomic Encyclopedia of Type Strains, Phase III (KMG-III): the genomes of soil and plant-associated and newly described type strains.</title>
        <authorList>
            <person name="Whitman W."/>
        </authorList>
    </citation>
    <scope>NUCLEOTIDE SEQUENCE [LARGE SCALE GENOMIC DNA]</scope>
    <source>
        <strain evidence="1 2">CECT 7946</strain>
    </source>
</reference>
<dbReference type="AlphaFoldDB" id="A0A3D9H350"/>
<dbReference type="OrthoDB" id="1488726at2"/>
<dbReference type="PROSITE" id="PS51257">
    <property type="entry name" value="PROKAR_LIPOPROTEIN"/>
    <property type="match status" value="1"/>
</dbReference>
<keyword evidence="2" id="KW-1185">Reference proteome</keyword>